<evidence type="ECO:0000259" key="18">
    <source>
        <dbReference type="PROSITE" id="PS50157"/>
    </source>
</evidence>
<evidence type="ECO:0000256" key="17">
    <source>
        <dbReference type="SAM" id="SignalP"/>
    </source>
</evidence>
<dbReference type="Proteomes" id="UP000034805">
    <property type="component" value="Unassembled WGS sequence"/>
</dbReference>
<dbReference type="Pfam" id="PF21367">
    <property type="entry name" value="ZNF512_zf-C2H2"/>
    <property type="match status" value="1"/>
</dbReference>
<feature type="compositionally biased region" description="Basic and acidic residues" evidence="16">
    <location>
        <begin position="321"/>
        <end position="349"/>
    </location>
</feature>
<dbReference type="Gene3D" id="3.30.160.60">
    <property type="entry name" value="Classic Zinc Finger"/>
    <property type="match status" value="3"/>
</dbReference>
<evidence type="ECO:0000256" key="7">
    <source>
        <dbReference type="ARBA" id="ARBA00022771"/>
    </source>
</evidence>
<evidence type="ECO:0000313" key="19">
    <source>
        <dbReference type="EMBL" id="KPP63942.1"/>
    </source>
</evidence>
<comment type="function">
    <text evidence="1">May be involved in transcriptional regulation.</text>
</comment>
<keyword evidence="7 15" id="KW-0863">Zinc-finger</keyword>
<keyword evidence="13" id="KW-0539">Nucleus</keyword>
<keyword evidence="11" id="KW-0238">DNA-binding</keyword>
<evidence type="ECO:0000256" key="9">
    <source>
        <dbReference type="ARBA" id="ARBA00022843"/>
    </source>
</evidence>
<reference evidence="19 20" key="1">
    <citation type="submission" date="2015-08" db="EMBL/GenBank/DDBJ databases">
        <title>The genome of the Asian arowana (Scleropages formosus).</title>
        <authorList>
            <person name="Tan M.H."/>
            <person name="Gan H.M."/>
            <person name="Croft L.J."/>
            <person name="Austin C.M."/>
        </authorList>
    </citation>
    <scope>NUCLEOTIDE SEQUENCE [LARGE SCALE GENOMIC DNA]</scope>
    <source>
        <strain evidence="19">Aro1</strain>
    </source>
</reference>
<dbReference type="InterPro" id="IPR052274">
    <property type="entry name" value="Krueppel_C2H2_Zn-finger"/>
</dbReference>
<evidence type="ECO:0000256" key="15">
    <source>
        <dbReference type="PROSITE-ProRule" id="PRU00042"/>
    </source>
</evidence>
<keyword evidence="12" id="KW-0804">Transcription</keyword>
<evidence type="ECO:0000256" key="4">
    <source>
        <dbReference type="ARBA" id="ARBA00022499"/>
    </source>
</evidence>
<feature type="chain" id="PRO_5006143049" description="Zinc finger protein 512" evidence="17">
    <location>
        <begin position="18"/>
        <end position="636"/>
    </location>
</feature>
<dbReference type="GO" id="GO:0003677">
    <property type="term" value="F:DNA binding"/>
    <property type="evidence" value="ECO:0007669"/>
    <property type="project" value="UniProtKB-KW"/>
</dbReference>
<dbReference type="SUPFAM" id="SSF57667">
    <property type="entry name" value="beta-beta-alpha zinc fingers"/>
    <property type="match status" value="5"/>
</dbReference>
<feature type="region of interest" description="Disordered" evidence="16">
    <location>
        <begin position="42"/>
        <end position="163"/>
    </location>
</feature>
<evidence type="ECO:0000256" key="1">
    <source>
        <dbReference type="ARBA" id="ARBA00003767"/>
    </source>
</evidence>
<dbReference type="FunFam" id="3.30.160.60:FF:000177">
    <property type="entry name" value="Zinc finger protein 512"/>
    <property type="match status" value="1"/>
</dbReference>
<keyword evidence="5" id="KW-0479">Metal-binding</keyword>
<keyword evidence="9" id="KW-0832">Ubl conjugation</keyword>
<gene>
    <name evidence="19" type="ORF">Z043_117756</name>
</gene>
<accession>A0A0P7TRZ9</accession>
<name>A0A0P7TRZ9_SCLFO</name>
<dbReference type="InterPro" id="IPR048408">
    <property type="entry name" value="ZNF512_C2HC"/>
</dbReference>
<dbReference type="PROSITE" id="PS50157">
    <property type="entry name" value="ZINC_FINGER_C2H2_2"/>
    <property type="match status" value="3"/>
</dbReference>
<dbReference type="FunFam" id="3.30.160.60:FF:000270">
    <property type="entry name" value="Zinc finger protein 512"/>
    <property type="match status" value="1"/>
</dbReference>
<dbReference type="SMART" id="SM00355">
    <property type="entry name" value="ZnF_C2H2"/>
    <property type="match status" value="5"/>
</dbReference>
<comment type="subcellular location">
    <subcellularLocation>
        <location evidence="2">Nucleus</location>
    </subcellularLocation>
</comment>
<feature type="compositionally biased region" description="Polar residues" evidence="16">
    <location>
        <begin position="45"/>
        <end position="54"/>
    </location>
</feature>
<evidence type="ECO:0000256" key="5">
    <source>
        <dbReference type="ARBA" id="ARBA00022723"/>
    </source>
</evidence>
<evidence type="ECO:0000256" key="2">
    <source>
        <dbReference type="ARBA" id="ARBA00004123"/>
    </source>
</evidence>
<dbReference type="GO" id="GO:0008270">
    <property type="term" value="F:zinc ion binding"/>
    <property type="evidence" value="ECO:0007669"/>
    <property type="project" value="UniProtKB-KW"/>
</dbReference>
<feature type="region of interest" description="Disordered" evidence="16">
    <location>
        <begin position="321"/>
        <end position="351"/>
    </location>
</feature>
<evidence type="ECO:0000256" key="14">
    <source>
        <dbReference type="ARBA" id="ARBA00039955"/>
    </source>
</evidence>
<feature type="compositionally biased region" description="Basic residues" evidence="16">
    <location>
        <begin position="111"/>
        <end position="120"/>
    </location>
</feature>
<dbReference type="InterPro" id="IPR013087">
    <property type="entry name" value="Znf_C2H2_type"/>
</dbReference>
<keyword evidence="8" id="KW-0862">Zinc</keyword>
<dbReference type="PROSITE" id="PS00028">
    <property type="entry name" value="ZINC_FINGER_C2H2_1"/>
    <property type="match status" value="3"/>
</dbReference>
<evidence type="ECO:0000256" key="12">
    <source>
        <dbReference type="ARBA" id="ARBA00023163"/>
    </source>
</evidence>
<evidence type="ECO:0000256" key="8">
    <source>
        <dbReference type="ARBA" id="ARBA00022833"/>
    </source>
</evidence>
<keyword evidence="4" id="KW-1017">Isopeptide bond</keyword>
<protein>
    <recommendedName>
        <fullName evidence="14">Zinc finger protein 512</fullName>
    </recommendedName>
</protein>
<sequence length="636" mass="71273">MSFVWMIIMMFPTVVRSADCNIDGSKIKECVGFKDVQEKEGFQAETETQGTRSQRLYAVPPEESTSESSCSSLTNGGEEGATLARGLHSGTEAKVGTVRSEVRQDRGTIVKGKRKQRRSCKPANKNVAKESKDSGNAEKKIHKEDKEPEQRAKDNEVNKESPCYIPGSQEELWNLQIVGKGRVTCPKCKTVSRKTVEGLKKHMANCKLNPFTCQHCGKQLKSLTGMKYHLMADHNDLPTSVDGSEDDSQAVKEKLRKVLKRMGKLKCSKEGCNGSFTSVMGYLYHTRKCGKEEAELEKLVLNCQHCGKAYKSRAGLEYHLKSEHTPSTEKAEDIKDRTPPKEVDPERTPSGRVKRISAQVAIFHLQEIASEELLKEWPKRKVQQDLVPDDKKLKYARPGLPAFSQEVLRKWKNEVKLQRKVQCPNQGCDSVYTSVSGLKAHLGLCSRGDFEAGKYKCLICDKEFSSESGVKYHINSIHAQDWFVVNSKASKSFEKLLKTKPKENYVKARAKHKPTLRFTLEPKAWQDRRPRVGPAPGLRAKPSVLKSSVHIAAWLNPSEKAMISDSEIMSLTGSPNRVKVHVVVSGPTLDSHQEFMRKLGITLDVCRLEECNVILVFCPVVTRMGTDMEAALKNIP</sequence>
<comment type="similarity">
    <text evidence="3">Belongs to the krueppel C2H2-type zinc-finger protein family.</text>
</comment>
<evidence type="ECO:0000256" key="11">
    <source>
        <dbReference type="ARBA" id="ARBA00023125"/>
    </source>
</evidence>
<keyword evidence="17" id="KW-0732">Signal</keyword>
<evidence type="ECO:0000256" key="3">
    <source>
        <dbReference type="ARBA" id="ARBA00006991"/>
    </source>
</evidence>
<evidence type="ECO:0000256" key="16">
    <source>
        <dbReference type="SAM" id="MobiDB-lite"/>
    </source>
</evidence>
<proteinExistence type="inferred from homology"/>
<feature type="domain" description="C2H2-type" evidence="18">
    <location>
        <begin position="301"/>
        <end position="329"/>
    </location>
</feature>
<dbReference type="EMBL" id="JARO02007452">
    <property type="protein sequence ID" value="KPP63942.1"/>
    <property type="molecule type" value="Genomic_DNA"/>
</dbReference>
<feature type="compositionally biased region" description="Low complexity" evidence="16">
    <location>
        <begin position="62"/>
        <end position="72"/>
    </location>
</feature>
<dbReference type="PANTHER" id="PTHR22979">
    <property type="entry name" value="ZINC FINGER PROTEIN-RELATED"/>
    <property type="match status" value="1"/>
</dbReference>
<dbReference type="STRING" id="113540.ENSSFOP00015045864"/>
<feature type="domain" description="C2H2-type" evidence="18">
    <location>
        <begin position="455"/>
        <end position="483"/>
    </location>
</feature>
<evidence type="ECO:0000256" key="13">
    <source>
        <dbReference type="ARBA" id="ARBA00023242"/>
    </source>
</evidence>
<comment type="caution">
    <text evidence="19">The sequence shown here is derived from an EMBL/GenBank/DDBJ whole genome shotgun (WGS) entry which is preliminary data.</text>
</comment>
<feature type="compositionally biased region" description="Basic and acidic residues" evidence="16">
    <location>
        <begin position="127"/>
        <end position="159"/>
    </location>
</feature>
<dbReference type="PANTHER" id="PTHR22979:SF2">
    <property type="entry name" value="ZINC FINGER PROTEIN 512"/>
    <property type="match status" value="1"/>
</dbReference>
<organism evidence="19 20">
    <name type="scientific">Scleropages formosus</name>
    <name type="common">Asian bonytongue</name>
    <name type="synonym">Osteoglossum formosum</name>
    <dbReference type="NCBI Taxonomy" id="113540"/>
    <lineage>
        <taxon>Eukaryota</taxon>
        <taxon>Metazoa</taxon>
        <taxon>Chordata</taxon>
        <taxon>Craniata</taxon>
        <taxon>Vertebrata</taxon>
        <taxon>Euteleostomi</taxon>
        <taxon>Actinopterygii</taxon>
        <taxon>Neopterygii</taxon>
        <taxon>Teleostei</taxon>
        <taxon>Osteoglossocephala</taxon>
        <taxon>Osteoglossomorpha</taxon>
        <taxon>Osteoglossiformes</taxon>
        <taxon>Osteoglossidae</taxon>
        <taxon>Scleropages</taxon>
    </lineage>
</organism>
<feature type="domain" description="C2H2-type" evidence="18">
    <location>
        <begin position="211"/>
        <end position="239"/>
    </location>
</feature>
<dbReference type="AlphaFoldDB" id="A0A0P7TRZ9"/>
<keyword evidence="6" id="KW-0677">Repeat</keyword>
<evidence type="ECO:0000313" key="20">
    <source>
        <dbReference type="Proteomes" id="UP000034805"/>
    </source>
</evidence>
<dbReference type="Pfam" id="PF00096">
    <property type="entry name" value="zf-C2H2"/>
    <property type="match status" value="2"/>
</dbReference>
<feature type="non-terminal residue" evidence="19">
    <location>
        <position position="636"/>
    </location>
</feature>
<dbReference type="Pfam" id="PF21276">
    <property type="entry name" value="ZNF512_C2HC"/>
    <property type="match status" value="2"/>
</dbReference>
<evidence type="ECO:0000256" key="10">
    <source>
        <dbReference type="ARBA" id="ARBA00023015"/>
    </source>
</evidence>
<dbReference type="InterPro" id="IPR036236">
    <property type="entry name" value="Znf_C2H2_sf"/>
</dbReference>
<evidence type="ECO:0000256" key="6">
    <source>
        <dbReference type="ARBA" id="ARBA00022737"/>
    </source>
</evidence>
<dbReference type="GO" id="GO:0005634">
    <property type="term" value="C:nucleus"/>
    <property type="evidence" value="ECO:0007669"/>
    <property type="project" value="UniProtKB-SubCell"/>
</dbReference>
<dbReference type="InterPro" id="IPR048403">
    <property type="entry name" value="ZNF512_znf-C2H2"/>
</dbReference>
<keyword evidence="10" id="KW-0805">Transcription regulation</keyword>
<feature type="signal peptide" evidence="17">
    <location>
        <begin position="1"/>
        <end position="17"/>
    </location>
</feature>